<dbReference type="EMBL" id="PUHQ01000042">
    <property type="protein sequence ID" value="KAG0660625.1"/>
    <property type="molecule type" value="Genomic_DNA"/>
</dbReference>
<proteinExistence type="inferred from homology"/>
<dbReference type="PANTHER" id="PTHR44051">
    <property type="entry name" value="GLUTATHIONE S-TRANSFERASE-RELATED"/>
    <property type="match status" value="1"/>
</dbReference>
<evidence type="ECO:0000313" key="3">
    <source>
        <dbReference type="EMBL" id="KAG0660625.1"/>
    </source>
</evidence>
<feature type="domain" description="GST C-terminal" evidence="2">
    <location>
        <begin position="181"/>
        <end position="325"/>
    </location>
</feature>
<dbReference type="OrthoDB" id="412788at2759"/>
<comment type="caution">
    <text evidence="3">The sequence shown here is derived from an EMBL/GenBank/DDBJ whole genome shotgun (WGS) entry which is preliminary data.</text>
</comment>
<dbReference type="Pfam" id="PF00043">
    <property type="entry name" value="GST_C"/>
    <property type="match status" value="1"/>
</dbReference>
<dbReference type="CDD" id="cd00299">
    <property type="entry name" value="GST_C_family"/>
    <property type="match status" value="1"/>
</dbReference>
<sequence length="325" mass="35329">MTTDSVPKAILYSTTRFNPHSTNERADWFPGSVWASVPRLTAAEKGFTDNELETRIVDLVKGENFSPAYLKINPKGTVPALVVPYAHTVDEGISTKFKALCSTEEICDFLDRSTTKSAQFSAPALSPATIQNADLQKEIIARVHGDEVDPNALLLVWRDEAERKAKAGGLPATFLRGRQEALERYAREVSSNDAKLSEFYSNKLKENGGLLALLEGKGGDSTEVQNKAKALWRNVGETLAYLEAQLDVKAPFLLGDQVSLADLHAGAWLARILACAGATSISDPDSALSALDSNLSAPIGPKTKRWIGALLERESFRQVYGEGLH</sequence>
<dbReference type="AlphaFoldDB" id="A0A9P6W2S1"/>
<accession>A0A9P6W2S1</accession>
<reference evidence="3 4" key="1">
    <citation type="submission" date="2020-11" db="EMBL/GenBank/DDBJ databases">
        <title>Kefir isolates.</title>
        <authorList>
            <person name="Marcisauskas S."/>
            <person name="Kim Y."/>
            <person name="Blasche S."/>
        </authorList>
    </citation>
    <scope>NUCLEOTIDE SEQUENCE [LARGE SCALE GENOMIC DNA]</scope>
    <source>
        <strain evidence="3 4">KR</strain>
    </source>
</reference>
<dbReference type="Proteomes" id="UP000777482">
    <property type="component" value="Unassembled WGS sequence"/>
</dbReference>
<dbReference type="Gene3D" id="1.20.1050.10">
    <property type="match status" value="1"/>
</dbReference>
<gene>
    <name evidence="3" type="ORF">C6P46_004488</name>
</gene>
<dbReference type="Pfam" id="PF13409">
    <property type="entry name" value="GST_N_2"/>
    <property type="match status" value="1"/>
</dbReference>
<protein>
    <recommendedName>
        <fullName evidence="2">GST C-terminal domain-containing protein</fullName>
    </recommendedName>
</protein>
<dbReference type="SUPFAM" id="SSF52833">
    <property type="entry name" value="Thioredoxin-like"/>
    <property type="match status" value="1"/>
</dbReference>
<evidence type="ECO:0000313" key="4">
    <source>
        <dbReference type="Proteomes" id="UP000777482"/>
    </source>
</evidence>
<dbReference type="InterPro" id="IPR036249">
    <property type="entry name" value="Thioredoxin-like_sf"/>
</dbReference>
<organism evidence="3 4">
    <name type="scientific">Rhodotorula mucilaginosa</name>
    <name type="common">Yeast</name>
    <name type="synonym">Rhodotorula rubra</name>
    <dbReference type="NCBI Taxonomy" id="5537"/>
    <lineage>
        <taxon>Eukaryota</taxon>
        <taxon>Fungi</taxon>
        <taxon>Dikarya</taxon>
        <taxon>Basidiomycota</taxon>
        <taxon>Pucciniomycotina</taxon>
        <taxon>Microbotryomycetes</taxon>
        <taxon>Sporidiobolales</taxon>
        <taxon>Sporidiobolaceae</taxon>
        <taxon>Rhodotorula</taxon>
    </lineage>
</organism>
<dbReference type="InterPro" id="IPR004046">
    <property type="entry name" value="GST_C"/>
</dbReference>
<dbReference type="SUPFAM" id="SSF47616">
    <property type="entry name" value="GST C-terminal domain-like"/>
    <property type="match status" value="1"/>
</dbReference>
<name>A0A9P6W2S1_RHOMI</name>
<dbReference type="InterPro" id="IPR010987">
    <property type="entry name" value="Glutathione-S-Trfase_C-like"/>
</dbReference>
<evidence type="ECO:0000259" key="2">
    <source>
        <dbReference type="PROSITE" id="PS50405"/>
    </source>
</evidence>
<evidence type="ECO:0000256" key="1">
    <source>
        <dbReference type="ARBA" id="ARBA00007409"/>
    </source>
</evidence>
<dbReference type="PANTHER" id="PTHR44051:SF8">
    <property type="entry name" value="GLUTATHIONE S-TRANSFERASE GSTA"/>
    <property type="match status" value="1"/>
</dbReference>
<comment type="similarity">
    <text evidence="1">Belongs to the GST superfamily.</text>
</comment>
<dbReference type="PROSITE" id="PS50405">
    <property type="entry name" value="GST_CTER"/>
    <property type="match status" value="1"/>
</dbReference>
<dbReference type="InterPro" id="IPR004045">
    <property type="entry name" value="Glutathione_S-Trfase_N"/>
</dbReference>
<dbReference type="InterPro" id="IPR036282">
    <property type="entry name" value="Glutathione-S-Trfase_C_sf"/>
</dbReference>
<dbReference type="Gene3D" id="3.40.30.10">
    <property type="entry name" value="Glutaredoxin"/>
    <property type="match status" value="1"/>
</dbReference>
<keyword evidence="4" id="KW-1185">Reference proteome</keyword>